<sequence>MRAREGQDERGSEGLTGTTPRSKIMPMPTSISSLPVLRGRGGAVLSAENIGLVLDLPREQVTFTPDGLGRIRAEGRSVLIELRARAGATPRVHRIDDVDEAAATAFADGVNAILANRTDNDDVDGAPFAVVRSLAPTWRTRFHRRILRGAMGHLLALVVLCVVAGSLGRWDLLLLTVPIGGFAWLGLWLGLYGVIRARRERWLYRYGVMVTATRATMTRGAYVYPDTTGTYRGFLHGEAGPTITVAHPPEDPADVLVPASPFTHLVNTYAGAVLVIGCSAMIVLHAVMAVDFLLDG</sequence>
<comment type="caution">
    <text evidence="3">The sequence shown here is derived from an EMBL/GenBank/DDBJ whole genome shotgun (WGS) entry which is preliminary data.</text>
</comment>
<dbReference type="AlphaFoldDB" id="A0A4Y3RGT7"/>
<feature type="transmembrane region" description="Helical" evidence="2">
    <location>
        <begin position="173"/>
        <end position="195"/>
    </location>
</feature>
<feature type="transmembrane region" description="Helical" evidence="2">
    <location>
        <begin position="269"/>
        <end position="294"/>
    </location>
</feature>
<dbReference type="EMBL" id="BJMN01000015">
    <property type="protein sequence ID" value="GEB57021.1"/>
    <property type="molecule type" value="Genomic_DNA"/>
</dbReference>
<feature type="compositionally biased region" description="Basic and acidic residues" evidence="1">
    <location>
        <begin position="1"/>
        <end position="12"/>
    </location>
</feature>
<name>A0A4Y3RGT7_9ACTN</name>
<gene>
    <name evidence="3" type="ORF">SGA01_26260</name>
</gene>
<evidence type="ECO:0000313" key="3">
    <source>
        <dbReference type="EMBL" id="GEB57021.1"/>
    </source>
</evidence>
<feature type="region of interest" description="Disordered" evidence="1">
    <location>
        <begin position="1"/>
        <end position="29"/>
    </location>
</feature>
<keyword evidence="2" id="KW-1133">Transmembrane helix</keyword>
<keyword evidence="4" id="KW-1185">Reference proteome</keyword>
<evidence type="ECO:0000256" key="1">
    <source>
        <dbReference type="SAM" id="MobiDB-lite"/>
    </source>
</evidence>
<evidence type="ECO:0000313" key="4">
    <source>
        <dbReference type="Proteomes" id="UP000315226"/>
    </source>
</evidence>
<proteinExistence type="predicted"/>
<organism evidence="3 4">
    <name type="scientific">Streptomyces gardneri</name>
    <dbReference type="NCBI Taxonomy" id="66892"/>
    <lineage>
        <taxon>Bacteria</taxon>
        <taxon>Bacillati</taxon>
        <taxon>Actinomycetota</taxon>
        <taxon>Actinomycetes</taxon>
        <taxon>Kitasatosporales</taxon>
        <taxon>Streptomycetaceae</taxon>
        <taxon>Streptomyces</taxon>
    </lineage>
</organism>
<feature type="transmembrane region" description="Helical" evidence="2">
    <location>
        <begin position="146"/>
        <end position="167"/>
    </location>
</feature>
<evidence type="ECO:0000256" key="2">
    <source>
        <dbReference type="SAM" id="Phobius"/>
    </source>
</evidence>
<dbReference type="Proteomes" id="UP000315226">
    <property type="component" value="Unassembled WGS sequence"/>
</dbReference>
<accession>A0A4Y3RGT7</accession>
<protein>
    <submittedName>
        <fullName evidence="3">Uncharacterized protein</fullName>
    </submittedName>
</protein>
<keyword evidence="2" id="KW-0472">Membrane</keyword>
<keyword evidence="2" id="KW-0812">Transmembrane</keyword>
<reference evidence="3 4" key="1">
    <citation type="submission" date="2019-06" db="EMBL/GenBank/DDBJ databases">
        <title>Whole genome shotgun sequence of Streptomyces gardneri NBRC 12865.</title>
        <authorList>
            <person name="Hosoyama A."/>
            <person name="Uohara A."/>
            <person name="Ohji S."/>
            <person name="Ichikawa N."/>
        </authorList>
    </citation>
    <scope>NUCLEOTIDE SEQUENCE [LARGE SCALE GENOMIC DNA]</scope>
    <source>
        <strain evidence="3 4">NBRC 12865</strain>
    </source>
</reference>